<accession>A0ABV6KDG1</accession>
<reference evidence="1 2" key="1">
    <citation type="submission" date="2024-09" db="EMBL/GenBank/DDBJ databases">
        <authorList>
            <person name="Sun Q."/>
            <person name="Mori K."/>
        </authorList>
    </citation>
    <scope>NUCLEOTIDE SEQUENCE [LARGE SCALE GENOMIC DNA]</scope>
    <source>
        <strain evidence="1 2">NCAIM B.02610</strain>
    </source>
</reference>
<comment type="caution">
    <text evidence="1">The sequence shown here is derived from an EMBL/GenBank/DDBJ whole genome shotgun (WGS) entry which is preliminary data.</text>
</comment>
<dbReference type="EMBL" id="JBHLUX010000032">
    <property type="protein sequence ID" value="MFC0471352.1"/>
    <property type="molecule type" value="Genomic_DNA"/>
</dbReference>
<proteinExistence type="predicted"/>
<name>A0ABV6KDG1_9BACI</name>
<sequence>MYYKQPLTRWTPTYQDYPPYTDTGYIPPPPTGGAAGEGYPPQVIYNGTIYPYPDDFFYGGPGQFGGVSPYITPYFIPHSPYVYR</sequence>
<keyword evidence="2" id="KW-1185">Reference proteome</keyword>
<organism evidence="1 2">
    <name type="scientific">Halalkalibacter kiskunsagensis</name>
    <dbReference type="NCBI Taxonomy" id="1548599"/>
    <lineage>
        <taxon>Bacteria</taxon>
        <taxon>Bacillati</taxon>
        <taxon>Bacillota</taxon>
        <taxon>Bacilli</taxon>
        <taxon>Bacillales</taxon>
        <taxon>Bacillaceae</taxon>
        <taxon>Halalkalibacter</taxon>
    </lineage>
</organism>
<evidence type="ECO:0000313" key="1">
    <source>
        <dbReference type="EMBL" id="MFC0471352.1"/>
    </source>
</evidence>
<evidence type="ECO:0000313" key="2">
    <source>
        <dbReference type="Proteomes" id="UP001589838"/>
    </source>
</evidence>
<dbReference type="RefSeq" id="WP_335963946.1">
    <property type="nucleotide sequence ID" value="NZ_JAXBLX010000070.1"/>
</dbReference>
<gene>
    <name evidence="1" type="ORF">ACFFHM_12855</name>
</gene>
<dbReference type="Proteomes" id="UP001589838">
    <property type="component" value="Unassembled WGS sequence"/>
</dbReference>
<protein>
    <recommendedName>
        <fullName evidence="3">Spore coat protein</fullName>
    </recommendedName>
</protein>
<evidence type="ECO:0008006" key="3">
    <source>
        <dbReference type="Google" id="ProtNLM"/>
    </source>
</evidence>